<gene>
    <name evidence="2" type="ORF">SMRZ_LOCUS25002</name>
</gene>
<dbReference type="Pfam" id="PF13271">
    <property type="entry name" value="DUF4062"/>
    <property type="match status" value="1"/>
</dbReference>
<dbReference type="STRING" id="48269.A0A183N9M7"/>
<keyword evidence="3" id="KW-1185">Reference proteome</keyword>
<dbReference type="InterPro" id="IPR052652">
    <property type="entry name" value="Telomerase_Complex_Comp"/>
</dbReference>
<feature type="domain" description="DUF4062" evidence="1">
    <location>
        <begin position="73"/>
        <end position="186"/>
    </location>
</feature>
<dbReference type="InterPro" id="IPR025139">
    <property type="entry name" value="DUF4062"/>
</dbReference>
<protein>
    <recommendedName>
        <fullName evidence="1">DUF4062 domain-containing protein</fullName>
    </recommendedName>
</protein>
<name>A0A183N9M7_9TREM</name>
<evidence type="ECO:0000313" key="2">
    <source>
        <dbReference type="EMBL" id="VDP53558.1"/>
    </source>
</evidence>
<dbReference type="GO" id="GO:0003720">
    <property type="term" value="F:telomerase activity"/>
    <property type="evidence" value="ECO:0007669"/>
    <property type="project" value="TreeGrafter"/>
</dbReference>
<evidence type="ECO:0000313" key="3">
    <source>
        <dbReference type="Proteomes" id="UP000277204"/>
    </source>
</evidence>
<dbReference type="GO" id="GO:0000722">
    <property type="term" value="P:telomere maintenance via recombination"/>
    <property type="evidence" value="ECO:0007669"/>
    <property type="project" value="TreeGrafter"/>
</dbReference>
<organism evidence="2 3">
    <name type="scientific">Schistosoma margrebowiei</name>
    <dbReference type="NCBI Taxonomy" id="48269"/>
    <lineage>
        <taxon>Eukaryota</taxon>
        <taxon>Metazoa</taxon>
        <taxon>Spiralia</taxon>
        <taxon>Lophotrochozoa</taxon>
        <taxon>Platyhelminthes</taxon>
        <taxon>Trematoda</taxon>
        <taxon>Digenea</taxon>
        <taxon>Strigeidida</taxon>
        <taxon>Schistosomatoidea</taxon>
        <taxon>Schistosomatidae</taxon>
        <taxon>Schistosoma</taxon>
    </lineage>
</organism>
<dbReference type="Proteomes" id="UP000277204">
    <property type="component" value="Unassembled WGS sequence"/>
</dbReference>
<dbReference type="PANTHER" id="PTHR44791:SF1">
    <property type="entry name" value="TELOMERASE PROTEIN COMPONENT 1"/>
    <property type="match status" value="1"/>
</dbReference>
<dbReference type="AlphaFoldDB" id="A0A183N9M7"/>
<proteinExistence type="predicted"/>
<accession>A0A183N9M7</accession>
<sequence length="349" mass="39421">MTGWIESKGLVDNVFKYLSLPDDKCLVEQIDKIDETYKLNSMFDLSLQMNLSSEQQGHNKLSKIKSSQNSFCRVYISSPYIDMHAEHDLIYHTLVPNLCQNVAQKCSTCLDLVDLRIGVPGAITCSLIALEMYLKQAAASDIFILLLGDKYGWVPDESLVRALPDSLLAEVNKFYKPGMSVTEMEYHMVKLAAVDKLSRSSFSMFPSTVFVFIRDFDTSYSARFIGVIDDRPMMGNLDNFASQFISTLESTLKRLYYNPVNDAIKSPMVTSSDDNDELIDISEFFATYVNPIACNISPRHLLNIQHAFKTMIGKCVPTYFTVQHTKSDECSNATSKNVRIEDRTSNDQS</sequence>
<dbReference type="EMBL" id="UZAI01020871">
    <property type="protein sequence ID" value="VDP53558.1"/>
    <property type="molecule type" value="Genomic_DNA"/>
</dbReference>
<reference evidence="2 3" key="1">
    <citation type="submission" date="2018-11" db="EMBL/GenBank/DDBJ databases">
        <authorList>
            <consortium name="Pathogen Informatics"/>
        </authorList>
    </citation>
    <scope>NUCLEOTIDE SEQUENCE [LARGE SCALE GENOMIC DNA]</scope>
    <source>
        <strain evidence="2 3">Zambia</strain>
    </source>
</reference>
<dbReference type="GO" id="GO:0070034">
    <property type="term" value="F:telomerase RNA binding"/>
    <property type="evidence" value="ECO:0007669"/>
    <property type="project" value="TreeGrafter"/>
</dbReference>
<evidence type="ECO:0000259" key="1">
    <source>
        <dbReference type="Pfam" id="PF13271"/>
    </source>
</evidence>
<dbReference type="GO" id="GO:0005697">
    <property type="term" value="C:telomerase holoenzyme complex"/>
    <property type="evidence" value="ECO:0007669"/>
    <property type="project" value="TreeGrafter"/>
</dbReference>
<dbReference type="PANTHER" id="PTHR44791">
    <property type="entry name" value="TELOMERASE PROTEIN COMPONENT 1 TEP1"/>
    <property type="match status" value="1"/>
</dbReference>